<comment type="caution">
    <text evidence="2">The sequence shown here is derived from an EMBL/GenBank/DDBJ whole genome shotgun (WGS) entry which is preliminary data.</text>
</comment>
<dbReference type="InterPro" id="IPR036305">
    <property type="entry name" value="RGS_sf"/>
</dbReference>
<sequence length="112" mass="13314">MDIDNMVQNSALVRAREGGGSKGRSWKWREMLRFPHISECRELAKTIERDYYDLCVKQPIGKKMFQLYCVNRPELHDHMMLMDALETFETKTDKERKSFGLSIIQRFIQIEV</sequence>
<name>A0ABU7EZZ2_9TELE</name>
<proteinExistence type="predicted"/>
<dbReference type="SUPFAM" id="SSF48097">
    <property type="entry name" value="Regulator of G-protein signaling, RGS"/>
    <property type="match status" value="1"/>
</dbReference>
<gene>
    <name evidence="2" type="ORF">CHARACLAT_028175</name>
</gene>
<dbReference type="Gene3D" id="1.10.167.10">
    <property type="entry name" value="Regulator of G-protein Signalling 4, domain 2"/>
    <property type="match status" value="1"/>
</dbReference>
<dbReference type="PROSITE" id="PS50132">
    <property type="entry name" value="RGS"/>
    <property type="match status" value="1"/>
</dbReference>
<dbReference type="Proteomes" id="UP001352852">
    <property type="component" value="Unassembled WGS sequence"/>
</dbReference>
<accession>A0ABU7EZZ2</accession>
<feature type="domain" description="RGS" evidence="1">
    <location>
        <begin position="51"/>
        <end position="112"/>
    </location>
</feature>
<evidence type="ECO:0000259" key="1">
    <source>
        <dbReference type="PROSITE" id="PS50132"/>
    </source>
</evidence>
<dbReference type="InterPro" id="IPR016137">
    <property type="entry name" value="RGS"/>
</dbReference>
<evidence type="ECO:0000313" key="3">
    <source>
        <dbReference type="Proteomes" id="UP001352852"/>
    </source>
</evidence>
<reference evidence="2 3" key="1">
    <citation type="submission" date="2021-06" db="EMBL/GenBank/DDBJ databases">
        <authorList>
            <person name="Palmer J.M."/>
        </authorList>
    </citation>
    <scope>NUCLEOTIDE SEQUENCE [LARGE SCALE GENOMIC DNA]</scope>
    <source>
        <strain evidence="2 3">CL_MEX2019</strain>
        <tissue evidence="2">Muscle</tissue>
    </source>
</reference>
<dbReference type="EMBL" id="JAHUTJ010069282">
    <property type="protein sequence ID" value="MED6291883.1"/>
    <property type="molecule type" value="Genomic_DNA"/>
</dbReference>
<protein>
    <recommendedName>
        <fullName evidence="1">RGS domain-containing protein</fullName>
    </recommendedName>
</protein>
<keyword evidence="3" id="KW-1185">Reference proteome</keyword>
<dbReference type="InterPro" id="IPR044926">
    <property type="entry name" value="RGS_subdomain_2"/>
</dbReference>
<evidence type="ECO:0000313" key="2">
    <source>
        <dbReference type="EMBL" id="MED6291883.1"/>
    </source>
</evidence>
<organism evidence="2 3">
    <name type="scientific">Characodon lateralis</name>
    <dbReference type="NCBI Taxonomy" id="208331"/>
    <lineage>
        <taxon>Eukaryota</taxon>
        <taxon>Metazoa</taxon>
        <taxon>Chordata</taxon>
        <taxon>Craniata</taxon>
        <taxon>Vertebrata</taxon>
        <taxon>Euteleostomi</taxon>
        <taxon>Actinopterygii</taxon>
        <taxon>Neopterygii</taxon>
        <taxon>Teleostei</taxon>
        <taxon>Neoteleostei</taxon>
        <taxon>Acanthomorphata</taxon>
        <taxon>Ovalentaria</taxon>
        <taxon>Atherinomorphae</taxon>
        <taxon>Cyprinodontiformes</taxon>
        <taxon>Goodeidae</taxon>
        <taxon>Characodon</taxon>
    </lineage>
</organism>